<name>A0A7Y7IHL0_9MICC</name>
<organism evidence="2 3">
    <name type="scientific">Arthrobacter wenxiniae</name>
    <dbReference type="NCBI Taxonomy" id="2713570"/>
    <lineage>
        <taxon>Bacteria</taxon>
        <taxon>Bacillati</taxon>
        <taxon>Actinomycetota</taxon>
        <taxon>Actinomycetes</taxon>
        <taxon>Micrococcales</taxon>
        <taxon>Micrococcaceae</taxon>
        <taxon>Arthrobacter</taxon>
    </lineage>
</organism>
<evidence type="ECO:0000313" key="3">
    <source>
        <dbReference type="Proteomes" id="UP000543556"/>
    </source>
</evidence>
<dbReference type="EMBL" id="JAAMFM010000017">
    <property type="protein sequence ID" value="NVM95624.1"/>
    <property type="molecule type" value="Genomic_DNA"/>
</dbReference>
<evidence type="ECO:0000313" key="2">
    <source>
        <dbReference type="EMBL" id="NVM95624.1"/>
    </source>
</evidence>
<proteinExistence type="predicted"/>
<evidence type="ECO:0000256" key="1">
    <source>
        <dbReference type="SAM" id="MobiDB-lite"/>
    </source>
</evidence>
<comment type="caution">
    <text evidence="2">The sequence shown here is derived from an EMBL/GenBank/DDBJ whole genome shotgun (WGS) entry which is preliminary data.</text>
</comment>
<protein>
    <submittedName>
        <fullName evidence="2">Uncharacterized protein</fullName>
    </submittedName>
</protein>
<accession>A0A7Y7IHL0</accession>
<dbReference type="Proteomes" id="UP000543556">
    <property type="component" value="Unassembled WGS sequence"/>
</dbReference>
<feature type="region of interest" description="Disordered" evidence="1">
    <location>
        <begin position="1"/>
        <end position="20"/>
    </location>
</feature>
<keyword evidence="3" id="KW-1185">Reference proteome</keyword>
<dbReference type="RefSeq" id="WP_176635308.1">
    <property type="nucleotide sequence ID" value="NZ_JAAMFM010000017.1"/>
</dbReference>
<gene>
    <name evidence="2" type="ORF">G6034_11995</name>
</gene>
<dbReference type="AlphaFoldDB" id="A0A7Y7IHL0"/>
<reference evidence="2 3" key="1">
    <citation type="submission" date="2020-02" db="EMBL/GenBank/DDBJ databases">
        <title>Genome sequence of strain AETb3-4.</title>
        <authorList>
            <person name="Gao J."/>
            <person name="Zhang X."/>
        </authorList>
    </citation>
    <scope>NUCLEOTIDE SEQUENCE [LARGE SCALE GENOMIC DNA]</scope>
    <source>
        <strain evidence="2 3">AETb3-4</strain>
    </source>
</reference>
<sequence length="50" mass="5430">MVHARQPRPARGEMTPAGQAAGTLTLRLPVQRPHAAVPVTELFLLDESEI</sequence>